<dbReference type="Proteomes" id="UP001331691">
    <property type="component" value="Unassembled WGS sequence"/>
</dbReference>
<name>A0AB35XIR4_9ENTR</name>
<sequence>MNLMQAIANYHRSTFNPVKRSISRVNLVDITANGVVIGVFREKIFEHKSFESGECKRYKVGERLSISVTRTNRKYRFANIQHFPKDQLERVLVLVNQIAQMEIQRATIAVAV</sequence>
<gene>
    <name evidence="1" type="ORF">V4836_26300</name>
</gene>
<keyword evidence="2" id="KW-1185">Reference proteome</keyword>
<evidence type="ECO:0000313" key="1">
    <source>
        <dbReference type="EMBL" id="MEE9657568.1"/>
    </source>
</evidence>
<accession>A0AB35XIR4</accession>
<dbReference type="RefSeq" id="WP_063160575.1">
    <property type="nucleotide sequence ID" value="NZ_JAZKKV010000004.1"/>
</dbReference>
<organism evidence="1 2">
    <name type="scientific">Kluyvera ascorbata</name>
    <dbReference type="NCBI Taxonomy" id="51288"/>
    <lineage>
        <taxon>Bacteria</taxon>
        <taxon>Pseudomonadati</taxon>
        <taxon>Pseudomonadota</taxon>
        <taxon>Gammaproteobacteria</taxon>
        <taxon>Enterobacterales</taxon>
        <taxon>Enterobacteriaceae</taxon>
        <taxon>Kluyvera</taxon>
    </lineage>
</organism>
<dbReference type="EMBL" id="JAZKKV010000004">
    <property type="protein sequence ID" value="MEE9657568.1"/>
    <property type="molecule type" value="Genomic_DNA"/>
</dbReference>
<reference evidence="1 2" key="1">
    <citation type="submission" date="2023-10" db="EMBL/GenBank/DDBJ databases">
        <title>Wastewater isolates of ESBL- and carbapenemase-producing Gram-negative bacteria from New Zealand.</title>
        <authorList>
            <person name="Straub C."/>
            <person name="Weaver L."/>
            <person name="Cornelius A."/>
            <person name="Mcgill E."/>
            <person name="Dyet K."/>
            <person name="White L."/>
            <person name="Pattis I."/>
        </authorList>
    </citation>
    <scope>NUCLEOTIDE SEQUENCE [LARGE SCALE GENOMIC DNA]</scope>
    <source>
        <strain evidence="1 2">ESBL09</strain>
    </source>
</reference>
<proteinExistence type="predicted"/>
<evidence type="ECO:0000313" key="2">
    <source>
        <dbReference type="Proteomes" id="UP001331691"/>
    </source>
</evidence>
<evidence type="ECO:0008006" key="3">
    <source>
        <dbReference type="Google" id="ProtNLM"/>
    </source>
</evidence>
<dbReference type="AlphaFoldDB" id="A0AB35XIR4"/>
<protein>
    <recommendedName>
        <fullName evidence="3">PilZ domain-containing protein</fullName>
    </recommendedName>
</protein>
<comment type="caution">
    <text evidence="1">The sequence shown here is derived from an EMBL/GenBank/DDBJ whole genome shotgun (WGS) entry which is preliminary data.</text>
</comment>